<feature type="domain" description="DEUBAD" evidence="7">
    <location>
        <begin position="181"/>
        <end position="290"/>
    </location>
</feature>
<keyword evidence="3" id="KW-0963">Cytoplasm</keyword>
<evidence type="ECO:0000256" key="4">
    <source>
        <dbReference type="ARBA" id="ARBA00022942"/>
    </source>
</evidence>
<feature type="compositionally biased region" description="Low complexity" evidence="6">
    <location>
        <begin position="127"/>
        <end position="152"/>
    </location>
</feature>
<dbReference type="PANTHER" id="PTHR12225">
    <property type="entry name" value="ADHESION REGULATING MOLECULE 1 110 KDA CELL MEMBRANE GLYCOPROTEIN"/>
    <property type="match status" value="1"/>
</dbReference>
<dbReference type="InterPro" id="IPR044868">
    <property type="entry name" value="Rpn13/ADRM1_Pru"/>
</dbReference>
<dbReference type="OrthoDB" id="340431at2759"/>
<evidence type="ECO:0000313" key="9">
    <source>
        <dbReference type="EMBL" id="KAF9519612.1"/>
    </source>
</evidence>
<feature type="domain" description="Pru" evidence="8">
    <location>
        <begin position="1"/>
        <end position="116"/>
    </location>
</feature>
<protein>
    <recommendedName>
        <fullName evidence="11">Adhesion regulating molecule</fullName>
    </recommendedName>
</protein>
<dbReference type="CDD" id="cd13314">
    <property type="entry name" value="PH_Rpn13"/>
    <property type="match status" value="1"/>
</dbReference>
<keyword evidence="4" id="KW-0647">Proteasome</keyword>
<dbReference type="PROSITE" id="PS51916">
    <property type="entry name" value="DEUBAD"/>
    <property type="match status" value="1"/>
</dbReference>
<dbReference type="InterPro" id="IPR006773">
    <property type="entry name" value="Rpn13/ADRM1"/>
</dbReference>
<dbReference type="InterPro" id="IPR032368">
    <property type="entry name" value="RPN13_DEUBAD"/>
</dbReference>
<organism evidence="9 10">
    <name type="scientific">Hydnum rufescens UP504</name>
    <dbReference type="NCBI Taxonomy" id="1448309"/>
    <lineage>
        <taxon>Eukaryota</taxon>
        <taxon>Fungi</taxon>
        <taxon>Dikarya</taxon>
        <taxon>Basidiomycota</taxon>
        <taxon>Agaricomycotina</taxon>
        <taxon>Agaricomycetes</taxon>
        <taxon>Cantharellales</taxon>
        <taxon>Hydnaceae</taxon>
        <taxon>Hydnum</taxon>
    </lineage>
</organism>
<accession>A0A9P6B997</accession>
<proteinExistence type="predicted"/>
<dbReference type="GO" id="GO:0061133">
    <property type="term" value="F:endopeptidase activator activity"/>
    <property type="evidence" value="ECO:0007669"/>
    <property type="project" value="TreeGrafter"/>
</dbReference>
<evidence type="ECO:0008006" key="11">
    <source>
        <dbReference type="Google" id="ProtNLM"/>
    </source>
</evidence>
<dbReference type="GO" id="GO:0005634">
    <property type="term" value="C:nucleus"/>
    <property type="evidence" value="ECO:0007669"/>
    <property type="project" value="UniProtKB-SubCell"/>
</dbReference>
<dbReference type="InterPro" id="IPR038108">
    <property type="entry name" value="RPN13_DEUBAD_sf"/>
</dbReference>
<evidence type="ECO:0000256" key="2">
    <source>
        <dbReference type="ARBA" id="ARBA00004496"/>
    </source>
</evidence>
<comment type="subcellular location">
    <subcellularLocation>
        <location evidence="2">Cytoplasm</location>
    </subcellularLocation>
    <subcellularLocation>
        <location evidence="1">Nucleus</location>
    </subcellularLocation>
</comment>
<dbReference type="GO" id="GO:0005737">
    <property type="term" value="C:cytoplasm"/>
    <property type="evidence" value="ECO:0007669"/>
    <property type="project" value="UniProtKB-SubCell"/>
</dbReference>
<evidence type="ECO:0000256" key="3">
    <source>
        <dbReference type="ARBA" id="ARBA00022490"/>
    </source>
</evidence>
<gene>
    <name evidence="9" type="ORF">BS47DRAFT_1336700</name>
</gene>
<evidence type="ECO:0000313" key="10">
    <source>
        <dbReference type="Proteomes" id="UP000886523"/>
    </source>
</evidence>
<evidence type="ECO:0000256" key="5">
    <source>
        <dbReference type="ARBA" id="ARBA00023242"/>
    </source>
</evidence>
<dbReference type="InterPro" id="IPR044867">
    <property type="entry name" value="DEUBAD_dom"/>
</dbReference>
<dbReference type="Pfam" id="PF04683">
    <property type="entry name" value="Rpn13_ADRM1_Pru"/>
    <property type="match status" value="1"/>
</dbReference>
<keyword evidence="5" id="KW-0539">Nucleus</keyword>
<dbReference type="Proteomes" id="UP000886523">
    <property type="component" value="Unassembled WGS sequence"/>
</dbReference>
<sequence length="303" mass="32555">MSTIIYGPLQAGRASRRGETNFVDSEATLGEITISEGDDGLVHFNWINRQTRTTELDLIIFPSDASFVRVNQSPGGRVYVLKFSSSDQRYFFWFQDPHAGAFESYARNINGLLDDPEYIVDHEADAAGMSQSTAASTSTPGASSSSTAQPSAINQPPPDRLAELRALVANLPQTSSGGSDVPSGMPDFALSDILSPSTLAPLFSSASPEVLRAIFPTLPSDLPIPPSPDVLRRVVESPPFQAQVRALDRALRTGLVGGLVVGLGLPEEAGLGIRPFLDAIREQARRRKEARDAAGREDSMETD</sequence>
<dbReference type="InterPro" id="IPR038633">
    <property type="entry name" value="Rpn13/ADRM1_Pru_sf"/>
</dbReference>
<keyword evidence="10" id="KW-1185">Reference proteome</keyword>
<dbReference type="AlphaFoldDB" id="A0A9P6B997"/>
<dbReference type="Gene3D" id="2.30.29.70">
    <property type="entry name" value="Proteasomal ubiquitin receptor Rpn13/ADRM1"/>
    <property type="match status" value="1"/>
</dbReference>
<dbReference type="Pfam" id="PF16550">
    <property type="entry name" value="RPN13_C"/>
    <property type="match status" value="1"/>
</dbReference>
<feature type="region of interest" description="Disordered" evidence="6">
    <location>
        <begin position="127"/>
        <end position="158"/>
    </location>
</feature>
<evidence type="ECO:0000256" key="1">
    <source>
        <dbReference type="ARBA" id="ARBA00004123"/>
    </source>
</evidence>
<evidence type="ECO:0000256" key="6">
    <source>
        <dbReference type="SAM" id="MobiDB-lite"/>
    </source>
</evidence>
<dbReference type="PROSITE" id="PS51917">
    <property type="entry name" value="PRU"/>
    <property type="match status" value="1"/>
</dbReference>
<dbReference type="GO" id="GO:0070628">
    <property type="term" value="F:proteasome binding"/>
    <property type="evidence" value="ECO:0007669"/>
    <property type="project" value="TreeGrafter"/>
</dbReference>
<reference evidence="9" key="1">
    <citation type="journal article" date="2020" name="Nat. Commun.">
        <title>Large-scale genome sequencing of mycorrhizal fungi provides insights into the early evolution of symbiotic traits.</title>
        <authorList>
            <person name="Miyauchi S."/>
            <person name="Kiss E."/>
            <person name="Kuo A."/>
            <person name="Drula E."/>
            <person name="Kohler A."/>
            <person name="Sanchez-Garcia M."/>
            <person name="Morin E."/>
            <person name="Andreopoulos B."/>
            <person name="Barry K.W."/>
            <person name="Bonito G."/>
            <person name="Buee M."/>
            <person name="Carver A."/>
            <person name="Chen C."/>
            <person name="Cichocki N."/>
            <person name="Clum A."/>
            <person name="Culley D."/>
            <person name="Crous P.W."/>
            <person name="Fauchery L."/>
            <person name="Girlanda M."/>
            <person name="Hayes R.D."/>
            <person name="Keri Z."/>
            <person name="LaButti K."/>
            <person name="Lipzen A."/>
            <person name="Lombard V."/>
            <person name="Magnuson J."/>
            <person name="Maillard F."/>
            <person name="Murat C."/>
            <person name="Nolan M."/>
            <person name="Ohm R.A."/>
            <person name="Pangilinan J."/>
            <person name="Pereira M.F."/>
            <person name="Perotto S."/>
            <person name="Peter M."/>
            <person name="Pfister S."/>
            <person name="Riley R."/>
            <person name="Sitrit Y."/>
            <person name="Stielow J.B."/>
            <person name="Szollosi G."/>
            <person name="Zifcakova L."/>
            <person name="Stursova M."/>
            <person name="Spatafora J.W."/>
            <person name="Tedersoo L."/>
            <person name="Vaario L.M."/>
            <person name="Yamada A."/>
            <person name="Yan M."/>
            <person name="Wang P."/>
            <person name="Xu J."/>
            <person name="Bruns T."/>
            <person name="Baldrian P."/>
            <person name="Vilgalys R."/>
            <person name="Dunand C."/>
            <person name="Henrissat B."/>
            <person name="Grigoriev I.V."/>
            <person name="Hibbett D."/>
            <person name="Nagy L.G."/>
            <person name="Martin F.M."/>
        </authorList>
    </citation>
    <scope>NUCLEOTIDE SEQUENCE</scope>
    <source>
        <strain evidence="9">UP504</strain>
    </source>
</reference>
<dbReference type="GO" id="GO:0008541">
    <property type="term" value="C:proteasome regulatory particle, lid subcomplex"/>
    <property type="evidence" value="ECO:0007669"/>
    <property type="project" value="TreeGrafter"/>
</dbReference>
<evidence type="ECO:0000259" key="8">
    <source>
        <dbReference type="PROSITE" id="PS51917"/>
    </source>
</evidence>
<comment type="caution">
    <text evidence="9">The sequence shown here is derived from an EMBL/GenBank/DDBJ whole genome shotgun (WGS) entry which is preliminary data.</text>
</comment>
<dbReference type="Gene3D" id="1.10.2020.20">
    <property type="match status" value="1"/>
</dbReference>
<evidence type="ECO:0000259" key="7">
    <source>
        <dbReference type="PROSITE" id="PS51916"/>
    </source>
</evidence>
<name>A0A9P6B997_9AGAM</name>
<dbReference type="EMBL" id="MU128916">
    <property type="protein sequence ID" value="KAF9519612.1"/>
    <property type="molecule type" value="Genomic_DNA"/>
</dbReference>
<dbReference type="PANTHER" id="PTHR12225:SF0">
    <property type="entry name" value="PROTEASOMAL UBIQUITIN RECEPTOR ADRM1"/>
    <property type="match status" value="1"/>
</dbReference>